<evidence type="ECO:0000256" key="7">
    <source>
        <dbReference type="ARBA" id="ARBA00023002"/>
    </source>
</evidence>
<evidence type="ECO:0000256" key="9">
    <source>
        <dbReference type="ARBA" id="ARBA00031155"/>
    </source>
</evidence>
<evidence type="ECO:0000256" key="1">
    <source>
        <dbReference type="ARBA" id="ARBA00001917"/>
    </source>
</evidence>
<evidence type="ECO:0000256" key="3">
    <source>
        <dbReference type="ARBA" id="ARBA00022575"/>
    </source>
</evidence>
<evidence type="ECO:0000313" key="12">
    <source>
        <dbReference type="EMBL" id="RDD60363.1"/>
    </source>
</evidence>
<comment type="cofactor">
    <cofactor evidence="1">
        <name>FMN</name>
        <dbReference type="ChEBI" id="CHEBI:58210"/>
    </cofactor>
</comment>
<evidence type="ECO:0000313" key="13">
    <source>
        <dbReference type="Proteomes" id="UP000253941"/>
    </source>
</evidence>
<dbReference type="CDD" id="cd04730">
    <property type="entry name" value="NPD_like"/>
    <property type="match status" value="1"/>
</dbReference>
<evidence type="ECO:0000256" key="10">
    <source>
        <dbReference type="ARBA" id="ARBA00049401"/>
    </source>
</evidence>
<reference evidence="12 13" key="1">
    <citation type="submission" date="2018-07" db="EMBL/GenBank/DDBJ databases">
        <title>Venubactetium sediminum gen. nov., sp. nov., isolated from a marine solar saltern.</title>
        <authorList>
            <person name="Wang S."/>
        </authorList>
    </citation>
    <scope>NUCLEOTIDE SEQUENCE [LARGE SCALE GENOMIC DNA]</scope>
    <source>
        <strain evidence="12 13">WD2A32</strain>
    </source>
</reference>
<dbReference type="Gene3D" id="3.20.20.70">
    <property type="entry name" value="Aldolase class I"/>
    <property type="match status" value="1"/>
</dbReference>
<dbReference type="EMBL" id="QPMH01000029">
    <property type="protein sequence ID" value="RDD60363.1"/>
    <property type="molecule type" value="Genomic_DNA"/>
</dbReference>
<keyword evidence="7" id="KW-0560">Oxidoreductase</keyword>
<dbReference type="PANTHER" id="PTHR42747">
    <property type="entry name" value="NITRONATE MONOOXYGENASE-RELATED"/>
    <property type="match status" value="1"/>
</dbReference>
<dbReference type="RefSeq" id="WP_114583724.1">
    <property type="nucleotide sequence ID" value="NZ_QPMH01000029.1"/>
</dbReference>
<dbReference type="Pfam" id="PF03060">
    <property type="entry name" value="NMO"/>
    <property type="match status" value="1"/>
</dbReference>
<dbReference type="PANTHER" id="PTHR42747:SF3">
    <property type="entry name" value="NITRONATE MONOOXYGENASE-RELATED"/>
    <property type="match status" value="1"/>
</dbReference>
<comment type="catalytic activity">
    <reaction evidence="10">
        <text>3 propionate 3-nitronate + 3 O2 + H2O = 3 3-oxopropanoate + 2 nitrate + nitrite + H2O2 + 3 H(+)</text>
        <dbReference type="Rhea" id="RHEA:57332"/>
        <dbReference type="ChEBI" id="CHEBI:15377"/>
        <dbReference type="ChEBI" id="CHEBI:15378"/>
        <dbReference type="ChEBI" id="CHEBI:15379"/>
        <dbReference type="ChEBI" id="CHEBI:16240"/>
        <dbReference type="ChEBI" id="CHEBI:16301"/>
        <dbReference type="ChEBI" id="CHEBI:17632"/>
        <dbReference type="ChEBI" id="CHEBI:33190"/>
        <dbReference type="ChEBI" id="CHEBI:136067"/>
    </reaction>
</comment>
<comment type="caution">
    <text evidence="12">The sequence shown here is derived from an EMBL/GenBank/DDBJ whole genome shotgun (WGS) entry which is preliminary data.</text>
</comment>
<keyword evidence="6" id="KW-0547">Nucleotide-binding</keyword>
<keyword evidence="3" id="KW-0216">Detoxification</keyword>
<dbReference type="FunFam" id="3.20.20.70:FF:000154">
    <property type="entry name" value="Probable nitronate monooxygenase"/>
    <property type="match status" value="1"/>
</dbReference>
<gene>
    <name evidence="12" type="ORF">DRB17_18560</name>
</gene>
<keyword evidence="13" id="KW-1185">Reference proteome</keyword>
<evidence type="ECO:0000256" key="11">
    <source>
        <dbReference type="ARBA" id="ARBA00067136"/>
    </source>
</evidence>
<accession>A0A369T4V1</accession>
<protein>
    <recommendedName>
        <fullName evidence="11">Nitronate monooxygenase</fullName>
    </recommendedName>
    <alternativeName>
        <fullName evidence="9">Propionate 3-nitronate monooxygenase</fullName>
    </alternativeName>
</protein>
<comment type="similarity">
    <text evidence="2">Belongs to the nitronate monooxygenase family. NMO class I subfamily.</text>
</comment>
<evidence type="ECO:0000256" key="4">
    <source>
        <dbReference type="ARBA" id="ARBA00022630"/>
    </source>
</evidence>
<organism evidence="12 13">
    <name type="scientific">Ferruginivarius sediminum</name>
    <dbReference type="NCBI Taxonomy" id="2661937"/>
    <lineage>
        <taxon>Bacteria</taxon>
        <taxon>Pseudomonadati</taxon>
        <taxon>Pseudomonadota</taxon>
        <taxon>Alphaproteobacteria</taxon>
        <taxon>Rhodospirillales</taxon>
        <taxon>Rhodospirillaceae</taxon>
        <taxon>Ferruginivarius</taxon>
    </lineage>
</organism>
<keyword evidence="8 12" id="KW-0503">Monooxygenase</keyword>
<name>A0A369T4V1_9PROT</name>
<dbReference type="InterPro" id="IPR013785">
    <property type="entry name" value="Aldolase_TIM"/>
</dbReference>
<dbReference type="AlphaFoldDB" id="A0A369T4V1"/>
<dbReference type="InterPro" id="IPR004136">
    <property type="entry name" value="NMO"/>
</dbReference>
<dbReference type="Proteomes" id="UP000253941">
    <property type="component" value="Unassembled WGS sequence"/>
</dbReference>
<evidence type="ECO:0000256" key="8">
    <source>
        <dbReference type="ARBA" id="ARBA00023033"/>
    </source>
</evidence>
<dbReference type="GO" id="GO:0018580">
    <property type="term" value="F:nitronate monooxygenase activity"/>
    <property type="evidence" value="ECO:0007669"/>
    <property type="project" value="InterPro"/>
</dbReference>
<keyword evidence="4" id="KW-0285">Flavoprotein</keyword>
<dbReference type="GO" id="GO:0000166">
    <property type="term" value="F:nucleotide binding"/>
    <property type="evidence" value="ECO:0007669"/>
    <property type="project" value="UniProtKB-KW"/>
</dbReference>
<keyword evidence="5" id="KW-0288">FMN</keyword>
<dbReference type="SUPFAM" id="SSF51412">
    <property type="entry name" value="Inosine monophosphate dehydrogenase (IMPDH)"/>
    <property type="match status" value="1"/>
</dbReference>
<sequence>MSTRPDLGGRLGIRLPILQAPMAGGATTPELVAAVSNAGGLGALGAGYMQPEAIAEACRAVRRLTDKPFQVNLFVPDSGPNEGAPAADANAALAPFRAELGLPEPEIANRFAPDFARQAEAALSADVPAFSFTFGIPDEAILRAFREKGVTVIGTATTLAEALTLEDTGLVDVVVAQGMEAGGHRGTFLVDYEQGLVGLLPLLQELQAKLRLPVVAAGGIMTGQGIAAAMRAGAGAAQLGTAFLTCDECGIPEVYKRTLETGRDDGTALTRAFSGKPARGLRNRFIAEMAEANPPIAPYPVQNTLTKDIRAAAARQGRPEFLSLWAGQGVALCRRLPASQLMAALEREMAAG</sequence>
<dbReference type="GO" id="GO:0009636">
    <property type="term" value="P:response to toxic substance"/>
    <property type="evidence" value="ECO:0007669"/>
    <property type="project" value="UniProtKB-KW"/>
</dbReference>
<evidence type="ECO:0000256" key="6">
    <source>
        <dbReference type="ARBA" id="ARBA00022741"/>
    </source>
</evidence>
<proteinExistence type="inferred from homology"/>
<evidence type="ECO:0000256" key="2">
    <source>
        <dbReference type="ARBA" id="ARBA00009881"/>
    </source>
</evidence>
<evidence type="ECO:0000256" key="5">
    <source>
        <dbReference type="ARBA" id="ARBA00022643"/>
    </source>
</evidence>